<evidence type="ECO:0000313" key="1">
    <source>
        <dbReference type="EMBL" id="ACJ29679.1"/>
    </source>
</evidence>
<dbReference type="HOGENOM" id="CLU_3391304_0_0_6"/>
<protein>
    <submittedName>
        <fullName evidence="1">Uncharacterized protein</fullName>
    </submittedName>
</protein>
<keyword evidence="2" id="KW-1185">Reference proteome</keyword>
<name>B8CR07_SHEPW</name>
<dbReference type="EMBL" id="CP000472">
    <property type="protein sequence ID" value="ACJ29679.1"/>
    <property type="molecule type" value="Genomic_DNA"/>
</dbReference>
<proteinExistence type="predicted"/>
<accession>B8CR07</accession>
<gene>
    <name evidence="1" type="ordered locus">swp_2956</name>
</gene>
<dbReference type="KEGG" id="swp:swp_2956"/>
<evidence type="ECO:0000313" key="2">
    <source>
        <dbReference type="Proteomes" id="UP000000753"/>
    </source>
</evidence>
<reference evidence="1 2" key="1">
    <citation type="journal article" date="2008" name="PLoS ONE">
        <title>Environmental adaptation: genomic analysis of the piezotolerant and psychrotolerant deep-sea iron reducing bacterium Shewanella piezotolerans WP3.</title>
        <authorList>
            <person name="Wang F."/>
            <person name="Wang J."/>
            <person name="Jian H."/>
            <person name="Zhang B."/>
            <person name="Li S."/>
            <person name="Wang F."/>
            <person name="Zeng X."/>
            <person name="Gao L."/>
            <person name="Bartlett D.H."/>
            <person name="Yu J."/>
            <person name="Hu S."/>
            <person name="Xiao X."/>
        </authorList>
    </citation>
    <scope>NUCLEOTIDE SEQUENCE [LARGE SCALE GENOMIC DNA]</scope>
    <source>
        <strain evidence="2">WP3 / JCM 13877</strain>
    </source>
</reference>
<organism evidence="1 2">
    <name type="scientific">Shewanella piezotolerans (strain WP3 / JCM 13877)</name>
    <dbReference type="NCBI Taxonomy" id="225849"/>
    <lineage>
        <taxon>Bacteria</taxon>
        <taxon>Pseudomonadati</taxon>
        <taxon>Pseudomonadota</taxon>
        <taxon>Gammaproteobacteria</taxon>
        <taxon>Alteromonadales</taxon>
        <taxon>Shewanellaceae</taxon>
        <taxon>Shewanella</taxon>
    </lineage>
</organism>
<sequence>MGEMSNTNITLWKYSFFGKKICQVAVATSGYT</sequence>
<dbReference type="STRING" id="225849.swp_2956"/>
<dbReference type="Proteomes" id="UP000000753">
    <property type="component" value="Chromosome"/>
</dbReference>
<dbReference type="AlphaFoldDB" id="B8CR07"/>